<organism evidence="3 4">
    <name type="scientific">Prunus dulcis</name>
    <name type="common">Almond</name>
    <name type="synonym">Amygdalus dulcis</name>
    <dbReference type="NCBI Taxonomy" id="3755"/>
    <lineage>
        <taxon>Eukaryota</taxon>
        <taxon>Viridiplantae</taxon>
        <taxon>Streptophyta</taxon>
        <taxon>Embryophyta</taxon>
        <taxon>Tracheophyta</taxon>
        <taxon>Spermatophyta</taxon>
        <taxon>Magnoliopsida</taxon>
        <taxon>eudicotyledons</taxon>
        <taxon>Gunneridae</taxon>
        <taxon>Pentapetalae</taxon>
        <taxon>rosids</taxon>
        <taxon>fabids</taxon>
        <taxon>Rosales</taxon>
        <taxon>Rosaceae</taxon>
        <taxon>Amygdaloideae</taxon>
        <taxon>Amygdaleae</taxon>
        <taxon>Prunus</taxon>
    </lineage>
</organism>
<name>A0AAD4WIQ0_PRUDU</name>
<dbReference type="PANTHER" id="PTHR23056:SF26">
    <property type="entry name" value="CALCINEURIN B-LIKE PROTEIN 10"/>
    <property type="match status" value="1"/>
</dbReference>
<evidence type="ECO:0000313" key="4">
    <source>
        <dbReference type="Proteomes" id="UP001054821"/>
    </source>
</evidence>
<dbReference type="GO" id="GO:0019900">
    <property type="term" value="F:kinase binding"/>
    <property type="evidence" value="ECO:0007669"/>
    <property type="project" value="UniProtKB-UniRule"/>
</dbReference>
<dbReference type="Gene3D" id="1.10.238.10">
    <property type="entry name" value="EF-hand"/>
    <property type="match status" value="1"/>
</dbReference>
<comment type="function">
    <text evidence="2">Acts as a calcium sensor. CBL proteins interact with CIPK serine-threonine protein kinases. Binding of a CBL protein to the regulatory NAF domain of a CIPK protein lead to the activation of the kinase in a calcium-dependent manner.</text>
</comment>
<evidence type="ECO:0000256" key="2">
    <source>
        <dbReference type="RuleBase" id="RU369080"/>
    </source>
</evidence>
<keyword evidence="4" id="KW-1185">Reference proteome</keyword>
<comment type="subcellular location">
    <subcellularLocation>
        <location evidence="2">Membrane</location>
    </subcellularLocation>
</comment>
<sequence>MDFSQGVEQRSSSLSLAAVPSQTNAVSLSVICLSSPMKPDEEFQLALFRTPYGENLFLNRVFDLLDEKKVVSLNLMNDKIDFAFRLYDLRQTGFIEGEEAQSGQYRATAEPVRGVTVWYQSHSAVWCECADEDVGSLKGGGL</sequence>
<comment type="caution">
    <text evidence="3">The sequence shown here is derived from an EMBL/GenBank/DDBJ whole genome shotgun (WGS) entry which is preliminary data.</text>
</comment>
<dbReference type="GO" id="GO:0019722">
    <property type="term" value="P:calcium-mediated signaling"/>
    <property type="evidence" value="ECO:0007669"/>
    <property type="project" value="UniProtKB-UniRule"/>
</dbReference>
<keyword evidence="1 2" id="KW-0677">Repeat</keyword>
<keyword evidence="2" id="KW-0472">Membrane</keyword>
<dbReference type="InterPro" id="IPR011992">
    <property type="entry name" value="EF-hand-dom_pair"/>
</dbReference>
<dbReference type="PANTHER" id="PTHR23056">
    <property type="entry name" value="CALCINEURIN B"/>
    <property type="match status" value="1"/>
</dbReference>
<evidence type="ECO:0000313" key="3">
    <source>
        <dbReference type="EMBL" id="KAI5344240.1"/>
    </source>
</evidence>
<dbReference type="AlphaFoldDB" id="A0AAD4WIQ0"/>
<accession>A0AAD4WIQ0</accession>
<comment type="subunit">
    <text evidence="2">Homodimer. Interacts with CIPK.</text>
</comment>
<reference evidence="3 4" key="1">
    <citation type="journal article" date="2022" name="G3 (Bethesda)">
        <title>Whole-genome sequence and methylome profiling of the almond [Prunus dulcis (Mill.) D.A. Webb] cultivar 'Nonpareil'.</title>
        <authorList>
            <person name="D'Amico-Willman K.M."/>
            <person name="Ouma W.Z."/>
            <person name="Meulia T."/>
            <person name="Sideli G.M."/>
            <person name="Gradziel T.M."/>
            <person name="Fresnedo-Ramirez J."/>
        </authorList>
    </citation>
    <scope>NUCLEOTIDE SEQUENCE [LARGE SCALE GENOMIC DNA]</scope>
    <source>
        <strain evidence="3">Clone GOH B32 T37-40</strain>
    </source>
</reference>
<proteinExistence type="inferred from homology"/>
<dbReference type="GO" id="GO:0016020">
    <property type="term" value="C:membrane"/>
    <property type="evidence" value="ECO:0007669"/>
    <property type="project" value="UniProtKB-SubCell"/>
</dbReference>
<keyword evidence="2" id="KW-0106">Calcium</keyword>
<dbReference type="SUPFAM" id="SSF47473">
    <property type="entry name" value="EF-hand"/>
    <property type="match status" value="1"/>
</dbReference>
<dbReference type="InterPro" id="IPR045198">
    <property type="entry name" value="CNBL1-10"/>
</dbReference>
<dbReference type="GO" id="GO:0005509">
    <property type="term" value="F:calcium ion binding"/>
    <property type="evidence" value="ECO:0007669"/>
    <property type="project" value="UniProtKB-UniRule"/>
</dbReference>
<comment type="similarity">
    <text evidence="2">Belongs to the calcineurin regulatory subunit family.</text>
</comment>
<dbReference type="Proteomes" id="UP001054821">
    <property type="component" value="Chromosome 2"/>
</dbReference>
<dbReference type="EMBL" id="JAJFAZ020000002">
    <property type="protein sequence ID" value="KAI5344240.1"/>
    <property type="molecule type" value="Genomic_DNA"/>
</dbReference>
<keyword evidence="2" id="KW-0479">Metal-binding</keyword>
<evidence type="ECO:0000256" key="1">
    <source>
        <dbReference type="ARBA" id="ARBA00022737"/>
    </source>
</evidence>
<gene>
    <name evidence="3" type="ORF">L3X38_012117</name>
</gene>
<protein>
    <recommendedName>
        <fullName evidence="2">Calcineurin B-like protein</fullName>
    </recommendedName>
</protein>